<comment type="catalytic activity">
    <reaction evidence="4">
        <text>[thioredoxin]-disulfide + sulfite + AMP + 2 H(+) = adenosine 5'-phosphosulfate + [thioredoxin]-dithiol</text>
        <dbReference type="Rhea" id="RHEA:21976"/>
        <dbReference type="Rhea" id="RHEA-COMP:10698"/>
        <dbReference type="Rhea" id="RHEA-COMP:10700"/>
        <dbReference type="ChEBI" id="CHEBI:15378"/>
        <dbReference type="ChEBI" id="CHEBI:17359"/>
        <dbReference type="ChEBI" id="CHEBI:29950"/>
        <dbReference type="ChEBI" id="CHEBI:50058"/>
        <dbReference type="ChEBI" id="CHEBI:58243"/>
        <dbReference type="ChEBI" id="CHEBI:456215"/>
        <dbReference type="EC" id="1.8.4.10"/>
    </reaction>
</comment>
<dbReference type="STRING" id="1235591.CAK95_24650"/>
<dbReference type="Pfam" id="PF01507">
    <property type="entry name" value="PAPS_reduct"/>
    <property type="match status" value="1"/>
</dbReference>
<comment type="pathway">
    <text evidence="3 4">Sulfur metabolism; hydrogen sulfide biosynthesis; sulfite from sulfate.</text>
</comment>
<proteinExistence type="inferred from homology"/>
<feature type="binding site" evidence="4">
    <location>
        <position position="172"/>
    </location>
    <ligand>
        <name>[4Fe-4S] cluster</name>
        <dbReference type="ChEBI" id="CHEBI:49883"/>
    </ligand>
</feature>
<dbReference type="InterPro" id="IPR004511">
    <property type="entry name" value="PAPS/APS_Rdtase"/>
</dbReference>
<dbReference type="GO" id="GO:0070814">
    <property type="term" value="P:hydrogen sulfide biosynthetic process"/>
    <property type="evidence" value="ECO:0007669"/>
    <property type="project" value="UniProtKB-UniRule"/>
</dbReference>
<dbReference type="OrthoDB" id="9794018at2"/>
<dbReference type="Gene3D" id="3.40.50.620">
    <property type="entry name" value="HUPs"/>
    <property type="match status" value="1"/>
</dbReference>
<dbReference type="EMBL" id="CP021112">
    <property type="protein sequence ID" value="ARQ01932.1"/>
    <property type="molecule type" value="Genomic_DNA"/>
</dbReference>
<comment type="cofactor">
    <cofactor evidence="4">
        <name>[4Fe-4S] cluster</name>
        <dbReference type="ChEBI" id="CHEBI:49883"/>
    </cofactor>
    <text evidence="4">Binds 1 [4Fe-4S] cluster per subunit.</text>
</comment>
<evidence type="ECO:0000256" key="5">
    <source>
        <dbReference type="SAM" id="MobiDB-lite"/>
    </source>
</evidence>
<dbReference type="KEGG" id="psin:CAK95_24650"/>
<dbReference type="EC" id="1.8.4.10" evidence="4"/>
<dbReference type="AlphaFoldDB" id="A0A1W6ZX20"/>
<evidence type="ECO:0000256" key="2">
    <source>
        <dbReference type="ARBA" id="ARBA00023002"/>
    </source>
</evidence>
<keyword evidence="4" id="KW-0408">Iron</keyword>
<feature type="region of interest" description="Disordered" evidence="5">
    <location>
        <begin position="29"/>
        <end position="51"/>
    </location>
</feature>
<feature type="active site" description="Nucleophile; cysteine thiosulfonate intermediate" evidence="4">
    <location>
        <position position="278"/>
    </location>
</feature>
<dbReference type="NCBIfam" id="NF002537">
    <property type="entry name" value="PRK02090.1"/>
    <property type="match status" value="1"/>
</dbReference>
<dbReference type="Proteomes" id="UP000194137">
    <property type="component" value="Chromosome"/>
</dbReference>
<keyword evidence="4" id="KW-0411">Iron-sulfur</keyword>
<sequence length="293" mass="31775">MRFTVTACSTSRPPTASAVRCGGGSNLLPRDITRLTNSPPKETSPSQRRYAVTEPETLPASAARLNRTLSSASPADVIATAARSIASGRLAVVSSFGTESAVLLKYVADVDRSLPVLFLDTGWLFDETLTYRDELVRYFGLKDVRSLKPQIELIERRDPARDLWLNDTDSCCHIRKVRPLSDALGAFDGWINGRKRFHGGARANITYVETDGRLLKFNPLAALTKAALDEVFASSGAPRHPLEKMGFSSVGCMPCTSRTVAGEDTRAGRWRNSSRTECGIHRIGEPAGAGCGC</sequence>
<accession>A0A1W6ZX20</accession>
<dbReference type="GO" id="GO:0005737">
    <property type="term" value="C:cytoplasm"/>
    <property type="evidence" value="ECO:0007669"/>
    <property type="project" value="UniProtKB-SubCell"/>
</dbReference>
<feature type="domain" description="Phosphoadenosine phosphosulphate reductase" evidence="6">
    <location>
        <begin position="90"/>
        <end position="257"/>
    </location>
</feature>
<evidence type="ECO:0000313" key="7">
    <source>
        <dbReference type="EMBL" id="ARQ01932.1"/>
    </source>
</evidence>
<keyword evidence="2 4" id="KW-0560">Oxidoreductase</keyword>
<evidence type="ECO:0000313" key="8">
    <source>
        <dbReference type="Proteomes" id="UP000194137"/>
    </source>
</evidence>
<comment type="subcellular location">
    <subcellularLocation>
        <location evidence="4">Cytoplasm</location>
    </subcellularLocation>
</comment>
<dbReference type="PANTHER" id="PTHR46509">
    <property type="entry name" value="PHOSPHOADENOSINE PHOSPHOSULFATE REDUCTASE"/>
    <property type="match status" value="1"/>
</dbReference>
<dbReference type="GO" id="GO:0046872">
    <property type="term" value="F:metal ion binding"/>
    <property type="evidence" value="ECO:0007669"/>
    <property type="project" value="UniProtKB-KW"/>
</dbReference>
<dbReference type="SUPFAM" id="SSF52402">
    <property type="entry name" value="Adenine nucleotide alpha hydrolases-like"/>
    <property type="match status" value="1"/>
</dbReference>
<dbReference type="GO" id="GO:0004604">
    <property type="term" value="F:phosphoadenylyl-sulfate reductase (thioredoxin) activity"/>
    <property type="evidence" value="ECO:0007669"/>
    <property type="project" value="UniProtKB-UniRule"/>
</dbReference>
<feature type="binding site" evidence="4">
    <location>
        <position position="255"/>
    </location>
    <ligand>
        <name>[4Fe-4S] cluster</name>
        <dbReference type="ChEBI" id="CHEBI:49883"/>
    </ligand>
</feature>
<dbReference type="PANTHER" id="PTHR46509:SF1">
    <property type="entry name" value="PHOSPHOADENOSINE PHOSPHOSULFATE REDUCTASE"/>
    <property type="match status" value="1"/>
</dbReference>
<dbReference type="InterPro" id="IPR002500">
    <property type="entry name" value="PAPS_reduct_dom"/>
</dbReference>
<keyword evidence="4" id="KW-0963">Cytoplasm</keyword>
<dbReference type="GO" id="GO:0051539">
    <property type="term" value="F:4 iron, 4 sulfur cluster binding"/>
    <property type="evidence" value="ECO:0007669"/>
    <property type="project" value="UniProtKB-UniRule"/>
</dbReference>
<dbReference type="GO" id="GO:0043866">
    <property type="term" value="F:adenylyl-sulfate reductase (thioredoxin) activity"/>
    <property type="evidence" value="ECO:0007669"/>
    <property type="project" value="UniProtKB-EC"/>
</dbReference>
<gene>
    <name evidence="4" type="primary">cysH</name>
    <name evidence="7" type="ORF">CAK95_24650</name>
</gene>
<name>A0A1W6ZX20_9HYPH</name>
<evidence type="ECO:0000256" key="3">
    <source>
        <dbReference type="ARBA" id="ARBA00024327"/>
    </source>
</evidence>
<feature type="compositionally biased region" description="Polar residues" evidence="5">
    <location>
        <begin position="34"/>
        <end position="47"/>
    </location>
</feature>
<comment type="function">
    <text evidence="4">Catalyzes the formation of sulfite from adenosine 5'-phosphosulfate (APS) using thioredoxin as an electron donor.</text>
</comment>
<dbReference type="InterPro" id="IPR014729">
    <property type="entry name" value="Rossmann-like_a/b/a_fold"/>
</dbReference>
<dbReference type="GO" id="GO:0019379">
    <property type="term" value="P:sulfate assimilation, phosphoadenylyl sulfate reduction by phosphoadenylyl-sulfate reductase (thioredoxin)"/>
    <property type="evidence" value="ECO:0007669"/>
    <property type="project" value="UniProtKB-UniRule"/>
</dbReference>
<feature type="binding site" evidence="4">
    <location>
        <position position="252"/>
    </location>
    <ligand>
        <name>[4Fe-4S] cluster</name>
        <dbReference type="ChEBI" id="CHEBI:49883"/>
    </ligand>
</feature>
<protein>
    <recommendedName>
        <fullName evidence="4">Adenosine 5'-phosphosulfate reductase</fullName>
        <shortName evidence="4">APS reductase</shortName>
        <ecNumber evidence="4">1.8.4.10</ecNumber>
    </recommendedName>
    <alternativeName>
        <fullName evidence="4">5'-adenylylsulfate reductase</fullName>
    </alternativeName>
    <alternativeName>
        <fullName evidence="4">Thioredoxin-dependent 5'-adenylylsulfate reductase</fullName>
    </alternativeName>
</protein>
<evidence type="ECO:0000256" key="1">
    <source>
        <dbReference type="ARBA" id="ARBA00009732"/>
    </source>
</evidence>
<reference evidence="7 8" key="1">
    <citation type="submission" date="2017-05" db="EMBL/GenBank/DDBJ databases">
        <title>Full genome sequence of Pseudorhodoplanes sinuspersici.</title>
        <authorList>
            <person name="Dastgheib S.M.M."/>
            <person name="Shavandi M."/>
            <person name="Tirandaz H."/>
        </authorList>
    </citation>
    <scope>NUCLEOTIDE SEQUENCE [LARGE SCALE GENOMIC DNA]</scope>
    <source>
        <strain evidence="7 8">RIPI110</strain>
    </source>
</reference>
<feature type="binding site" evidence="4">
    <location>
        <position position="171"/>
    </location>
    <ligand>
        <name>[4Fe-4S] cluster</name>
        <dbReference type="ChEBI" id="CHEBI:49883"/>
    </ligand>
</feature>
<evidence type="ECO:0000259" key="6">
    <source>
        <dbReference type="Pfam" id="PF01507"/>
    </source>
</evidence>
<comment type="similarity">
    <text evidence="1 4">Belongs to the PAPS reductase family. CysH subfamily.</text>
</comment>
<keyword evidence="8" id="KW-1185">Reference proteome</keyword>
<keyword evidence="4" id="KW-0479">Metal-binding</keyword>
<evidence type="ECO:0000256" key="4">
    <source>
        <dbReference type="HAMAP-Rule" id="MF_00063"/>
    </source>
</evidence>
<organism evidence="7 8">
    <name type="scientific">Pseudorhodoplanes sinuspersici</name>
    <dbReference type="NCBI Taxonomy" id="1235591"/>
    <lineage>
        <taxon>Bacteria</taxon>
        <taxon>Pseudomonadati</taxon>
        <taxon>Pseudomonadota</taxon>
        <taxon>Alphaproteobacteria</taxon>
        <taxon>Hyphomicrobiales</taxon>
        <taxon>Pseudorhodoplanes</taxon>
    </lineage>
</organism>
<dbReference type="HAMAP" id="MF_00063">
    <property type="entry name" value="CysH"/>
    <property type="match status" value="1"/>
</dbReference>